<keyword evidence="2" id="KW-0175">Coiled coil</keyword>
<comment type="caution">
    <text evidence="4">The sequence shown here is derived from an EMBL/GenBank/DDBJ whole genome shotgun (WGS) entry which is preliminary data.</text>
</comment>
<dbReference type="Proteomes" id="UP001596072">
    <property type="component" value="Unassembled WGS sequence"/>
</dbReference>
<dbReference type="InterPro" id="IPR036366">
    <property type="entry name" value="PGBDSf"/>
</dbReference>
<dbReference type="PANTHER" id="PTHR32347:SF14">
    <property type="entry name" value="EFFLUX SYSTEM COMPONENT YKNX-RELATED"/>
    <property type="match status" value="1"/>
</dbReference>
<evidence type="ECO:0000313" key="5">
    <source>
        <dbReference type="Proteomes" id="UP001596072"/>
    </source>
</evidence>
<dbReference type="Gene3D" id="1.10.101.10">
    <property type="entry name" value="PGBD-like superfamily/PGBD"/>
    <property type="match status" value="1"/>
</dbReference>
<dbReference type="SUPFAM" id="SSF47090">
    <property type="entry name" value="PGBD-like"/>
    <property type="match status" value="1"/>
</dbReference>
<dbReference type="EMBL" id="JBHSNS010000002">
    <property type="protein sequence ID" value="MFC5728581.1"/>
    <property type="molecule type" value="Genomic_DNA"/>
</dbReference>
<evidence type="ECO:0000256" key="1">
    <source>
        <dbReference type="ARBA" id="ARBA00004196"/>
    </source>
</evidence>
<protein>
    <submittedName>
        <fullName evidence="4">Efflux RND transporter periplasmic adaptor subunit</fullName>
    </submittedName>
</protein>
<organism evidence="4 5">
    <name type="scientific">Nocardioides vastitatis</name>
    <dbReference type="NCBI Taxonomy" id="2568655"/>
    <lineage>
        <taxon>Bacteria</taxon>
        <taxon>Bacillati</taxon>
        <taxon>Actinomycetota</taxon>
        <taxon>Actinomycetes</taxon>
        <taxon>Propionibacteriales</taxon>
        <taxon>Nocardioidaceae</taxon>
        <taxon>Nocardioides</taxon>
    </lineage>
</organism>
<name>A0ABW0ZGA5_9ACTN</name>
<dbReference type="RefSeq" id="WP_136436840.1">
    <property type="nucleotide sequence ID" value="NZ_JBHSNS010000002.1"/>
</dbReference>
<evidence type="ECO:0000256" key="2">
    <source>
        <dbReference type="ARBA" id="ARBA00023054"/>
    </source>
</evidence>
<dbReference type="PANTHER" id="PTHR32347">
    <property type="entry name" value="EFFLUX SYSTEM COMPONENT YKNX-RELATED"/>
    <property type="match status" value="1"/>
</dbReference>
<gene>
    <name evidence="4" type="ORF">ACFPQB_06595</name>
</gene>
<dbReference type="InterPro" id="IPR002477">
    <property type="entry name" value="Peptidoglycan-bd-like"/>
</dbReference>
<dbReference type="InterPro" id="IPR036365">
    <property type="entry name" value="PGBD-like_sf"/>
</dbReference>
<comment type="subcellular location">
    <subcellularLocation>
        <location evidence="1">Cell envelope</location>
    </subcellularLocation>
</comment>
<proteinExistence type="predicted"/>
<evidence type="ECO:0000313" key="4">
    <source>
        <dbReference type="EMBL" id="MFC5728581.1"/>
    </source>
</evidence>
<keyword evidence="5" id="KW-1185">Reference proteome</keyword>
<feature type="domain" description="Peptidoglycan binding-like" evidence="3">
    <location>
        <begin position="125"/>
        <end position="175"/>
    </location>
</feature>
<dbReference type="Pfam" id="PF01471">
    <property type="entry name" value="PG_binding_1"/>
    <property type="match status" value="1"/>
</dbReference>
<accession>A0ABW0ZGA5</accession>
<dbReference type="Gene3D" id="2.40.420.20">
    <property type="match status" value="1"/>
</dbReference>
<sequence>MRTAPIVGVAVLVVAAAAGTVALVGGGGLGPDSGEPADAASTTAVSTAKVREGDLVESTSTSGSLEYADGRDLAAQLAGTVTWLPPAGRVVREGQSLYRVDTTPVVRLDGRVPAWRDLGPDVSDGADVEQLEQALLDLGYGVDEGMDADGEWTYLTTQAVEDWQEDRDLEETGELPLGSIVFTDGDLRVSGRLLDVGAGVQPGTPVLELSGTDRRVTLELEPSQRHLAPVGNAVDLDFPDGTTARGRIVDVEVVPPADEQSQEVLSVTVEPAGRQSRKAVAGQLDGASVQVTVTRTLAEDVLIVPVTALVALVEGGYAVEVLDGGSTRTVPVETGGFADSTVAVTGDLAPGDDVVVTP</sequence>
<dbReference type="InterPro" id="IPR050465">
    <property type="entry name" value="UPF0194_transport"/>
</dbReference>
<reference evidence="5" key="1">
    <citation type="journal article" date="2019" name="Int. J. Syst. Evol. Microbiol.">
        <title>The Global Catalogue of Microorganisms (GCM) 10K type strain sequencing project: providing services to taxonomists for standard genome sequencing and annotation.</title>
        <authorList>
            <consortium name="The Broad Institute Genomics Platform"/>
            <consortium name="The Broad Institute Genome Sequencing Center for Infectious Disease"/>
            <person name="Wu L."/>
            <person name="Ma J."/>
        </authorList>
    </citation>
    <scope>NUCLEOTIDE SEQUENCE [LARGE SCALE GENOMIC DNA]</scope>
    <source>
        <strain evidence="5">YIM 94188</strain>
    </source>
</reference>
<evidence type="ECO:0000259" key="3">
    <source>
        <dbReference type="Pfam" id="PF01471"/>
    </source>
</evidence>